<evidence type="ECO:0000259" key="2">
    <source>
        <dbReference type="Pfam" id="PF03217"/>
    </source>
</evidence>
<dbReference type="Pfam" id="PF03217">
    <property type="entry name" value="SlpA"/>
    <property type="match status" value="2"/>
</dbReference>
<feature type="signal peptide" evidence="1">
    <location>
        <begin position="1"/>
        <end position="25"/>
    </location>
</feature>
<dbReference type="EMBL" id="CP117884">
    <property type="protein sequence ID" value="WDF83349.1"/>
    <property type="molecule type" value="Genomic_DNA"/>
</dbReference>
<protein>
    <submittedName>
        <fullName evidence="3">SLAP domain-containing protein</fullName>
    </submittedName>
</protein>
<keyword evidence="4" id="KW-1185">Reference proteome</keyword>
<sequence>MKAKRLRQIASTTMAVMAVLSVGSAAGIVTNQNNHVVFASAVKPRYRKVIDRTKTYGPKQWPGSNLASGTNTIDVPYQKNYKMNWDNVVKYFYEYTNQLAALNGATPAEPDAATMAFAQQRAKAQHNGKLSHDGSGDYDENLSLDTYKYPSDQEYAYNIVMGWFDETDAVTGAHQAGHYGHRANLLFARGKTGLGYNKGYVAFDATDIADEAREDDLFNEAGVDKSTVGLPKTIFRYYHMEQLGKPKYDINFKGTAVMKHAAKMMHRNADNSFSNSKTLSKGQAYKVSRTILVDGQTYFGVGGTNYVRVGDVSLRKYGTAHVNYNRNYGIQIWTGDHKVVKNSWGSNKTLMGQTNWKVYGKATIGGKTYYNLGGNQYIDAHYVSVH</sequence>
<accession>A0ABY7WWC1</accession>
<dbReference type="Gene3D" id="3.40.33.10">
    <property type="entry name" value="CAP"/>
    <property type="match status" value="1"/>
</dbReference>
<proteinExistence type="predicted"/>
<dbReference type="Proteomes" id="UP001220377">
    <property type="component" value="Chromosome"/>
</dbReference>
<evidence type="ECO:0000313" key="3">
    <source>
        <dbReference type="EMBL" id="WDF83349.1"/>
    </source>
</evidence>
<dbReference type="InterPro" id="IPR035940">
    <property type="entry name" value="CAP_sf"/>
</dbReference>
<evidence type="ECO:0000313" key="4">
    <source>
        <dbReference type="Proteomes" id="UP001220377"/>
    </source>
</evidence>
<dbReference type="RefSeq" id="WP_274261443.1">
    <property type="nucleotide sequence ID" value="NZ_CP117884.1"/>
</dbReference>
<feature type="chain" id="PRO_5046055112" evidence="1">
    <location>
        <begin position="26"/>
        <end position="386"/>
    </location>
</feature>
<feature type="domain" description="S-layer protein C-terminal" evidence="2">
    <location>
        <begin position="257"/>
        <end position="309"/>
    </location>
</feature>
<keyword evidence="1" id="KW-0732">Signal</keyword>
<evidence type="ECO:0000256" key="1">
    <source>
        <dbReference type="SAM" id="SignalP"/>
    </source>
</evidence>
<reference evidence="3 4" key="1">
    <citation type="submission" date="2023-02" db="EMBL/GenBank/DDBJ databases">
        <title>Genome sequence of Lacticaseibacillus sp. KACC 23028.</title>
        <authorList>
            <person name="Kim S."/>
            <person name="Heo J."/>
            <person name="Kwon S.-W."/>
        </authorList>
    </citation>
    <scope>NUCLEOTIDE SEQUENCE [LARGE SCALE GENOMIC DNA]</scope>
    <source>
        <strain evidence="3 4">KACC 23028</strain>
    </source>
</reference>
<organism evidence="3 4">
    <name type="scientific">Lacticaseibacillus pabuli</name>
    <dbReference type="NCBI Taxonomy" id="3025672"/>
    <lineage>
        <taxon>Bacteria</taxon>
        <taxon>Bacillati</taxon>
        <taxon>Bacillota</taxon>
        <taxon>Bacilli</taxon>
        <taxon>Lactobacillales</taxon>
        <taxon>Lactobacillaceae</taxon>
        <taxon>Lacticaseibacillus</taxon>
    </lineage>
</organism>
<feature type="domain" description="S-layer protein C-terminal" evidence="2">
    <location>
        <begin position="342"/>
        <end position="380"/>
    </location>
</feature>
<gene>
    <name evidence="3" type="ORF">PQ472_03680</name>
</gene>
<dbReference type="InterPro" id="IPR024968">
    <property type="entry name" value="SlpA_C_lactobacillus"/>
</dbReference>
<name>A0ABY7WWC1_9LACO</name>